<dbReference type="InterPro" id="IPR001876">
    <property type="entry name" value="Znf_RanBP2"/>
</dbReference>
<evidence type="ECO:0000313" key="7">
    <source>
        <dbReference type="Proteomes" id="UP001206925"/>
    </source>
</evidence>
<protein>
    <recommendedName>
        <fullName evidence="5">RanBP2-type domain-containing protein</fullName>
    </recommendedName>
</protein>
<feature type="region of interest" description="Disordered" evidence="4">
    <location>
        <begin position="1"/>
        <end position="27"/>
    </location>
</feature>
<feature type="compositionally biased region" description="Polar residues" evidence="4">
    <location>
        <begin position="1"/>
        <end position="13"/>
    </location>
</feature>
<gene>
    <name evidence="6" type="ORF">M8C21_026508</name>
</gene>
<feature type="domain" description="RanBP2-type" evidence="5">
    <location>
        <begin position="25"/>
        <end position="51"/>
    </location>
</feature>
<reference evidence="6" key="1">
    <citation type="submission" date="2022-06" db="EMBL/GenBank/DDBJ databases">
        <title>Uncovering the hologenomic basis of an extraordinary plant invasion.</title>
        <authorList>
            <person name="Bieker V.C."/>
            <person name="Martin M.D."/>
            <person name="Gilbert T."/>
            <person name="Hodgins K."/>
            <person name="Battlay P."/>
            <person name="Petersen B."/>
            <person name="Wilson J."/>
        </authorList>
    </citation>
    <scope>NUCLEOTIDE SEQUENCE</scope>
    <source>
        <strain evidence="6">AA19_3_7</strain>
        <tissue evidence="6">Leaf</tissue>
    </source>
</reference>
<dbReference type="PANTHER" id="PTHR12999:SF24">
    <property type="entry name" value="RANBP2-TYPE DOMAIN-CONTAINING PROTEIN"/>
    <property type="match status" value="1"/>
</dbReference>
<evidence type="ECO:0000313" key="6">
    <source>
        <dbReference type="EMBL" id="KAI7741708.1"/>
    </source>
</evidence>
<evidence type="ECO:0000256" key="3">
    <source>
        <dbReference type="ARBA" id="ARBA00022833"/>
    </source>
</evidence>
<feature type="domain" description="RanBP2-type" evidence="5">
    <location>
        <begin position="186"/>
        <end position="212"/>
    </location>
</feature>
<keyword evidence="3" id="KW-0862">Zinc</keyword>
<keyword evidence="7" id="KW-1185">Reference proteome</keyword>
<dbReference type="Proteomes" id="UP001206925">
    <property type="component" value="Unassembled WGS sequence"/>
</dbReference>
<evidence type="ECO:0000256" key="4">
    <source>
        <dbReference type="SAM" id="MobiDB-lite"/>
    </source>
</evidence>
<dbReference type="SMART" id="SM00547">
    <property type="entry name" value="ZnF_RBZ"/>
    <property type="match status" value="3"/>
</dbReference>
<proteinExistence type="predicted"/>
<accession>A0AAD5CGM4</accession>
<dbReference type="AlphaFoldDB" id="A0AAD5CGM4"/>
<sequence>MSQVDNRNSSSSVKRARTDGGRREDDWTCPSCGNVNFSFRTSCNMRNCTQPRPADHNSKSAPRQMPTPQGGYSSAYTGSAAPASMYVGVPPYGASLLNGTSMPSYDAPLSGGSAYNYIYNNRLAGGSPYRPLQLSGTPPYSGGIYGLPQLMEQFGLRLPMGQTALGPRPGFYSEETSQKKDGSRENDWECPQCGNVNFAFRTVCNMRKCNTPKPGSQAAQLSKSSNKDMPEGSWKCDKCNNINYPFRTQCNRKNCGADKPESQNSPPEEENNDQIDILEILPRFTMKSELVSCCSVWVESQSCLRLCVAAGYQVTLVCDSCRQIVDCVLKSDVYLNWEVGEWYNIDMAKLNFWVLFSFSWFGHSSRVDQPAVPVE</sequence>
<feature type="region of interest" description="Disordered" evidence="4">
    <location>
        <begin position="212"/>
        <end position="231"/>
    </location>
</feature>
<dbReference type="EMBL" id="JAMZMK010008144">
    <property type="protein sequence ID" value="KAI7741708.1"/>
    <property type="molecule type" value="Genomic_DNA"/>
</dbReference>
<feature type="region of interest" description="Disordered" evidence="4">
    <location>
        <begin position="165"/>
        <end position="187"/>
    </location>
</feature>
<keyword evidence="1" id="KW-0479">Metal-binding</keyword>
<name>A0AAD5CGM4_AMBAR</name>
<dbReference type="GO" id="GO:0008270">
    <property type="term" value="F:zinc ion binding"/>
    <property type="evidence" value="ECO:0007669"/>
    <property type="project" value="UniProtKB-KW"/>
</dbReference>
<feature type="domain" description="RanBP2-type" evidence="5">
    <location>
        <begin position="232"/>
        <end position="258"/>
    </location>
</feature>
<feature type="compositionally biased region" description="Polar residues" evidence="4">
    <location>
        <begin position="213"/>
        <end position="224"/>
    </location>
</feature>
<dbReference type="SUPFAM" id="SSF90209">
    <property type="entry name" value="Ran binding protein zinc finger-like"/>
    <property type="match status" value="3"/>
</dbReference>
<feature type="non-terminal residue" evidence="6">
    <location>
        <position position="1"/>
    </location>
</feature>
<evidence type="ECO:0000259" key="5">
    <source>
        <dbReference type="SMART" id="SM00547"/>
    </source>
</evidence>
<feature type="compositionally biased region" description="Basic and acidic residues" evidence="4">
    <location>
        <begin position="176"/>
        <end position="187"/>
    </location>
</feature>
<dbReference type="PANTHER" id="PTHR12999">
    <property type="entry name" value="ZINC FINGER RAN-BINDING DOMAIN-CONTAINING PROTEIN 2 ZRANB2-RELATED"/>
    <property type="match status" value="1"/>
</dbReference>
<evidence type="ECO:0000256" key="1">
    <source>
        <dbReference type="ARBA" id="ARBA00022723"/>
    </source>
</evidence>
<feature type="region of interest" description="Disordered" evidence="4">
    <location>
        <begin position="51"/>
        <end position="74"/>
    </location>
</feature>
<dbReference type="Pfam" id="PF00641">
    <property type="entry name" value="Zn_ribbon_RanBP"/>
    <property type="match status" value="3"/>
</dbReference>
<keyword evidence="2" id="KW-0863">Zinc-finger</keyword>
<dbReference type="InterPro" id="IPR036443">
    <property type="entry name" value="Znf_RanBP2_sf"/>
</dbReference>
<dbReference type="Gene3D" id="4.10.1060.10">
    <property type="entry name" value="Zinc finger, RanBP2-type"/>
    <property type="match status" value="3"/>
</dbReference>
<dbReference type="FunFam" id="4.10.1060.10:FF:000020">
    <property type="entry name" value="ranBP2-type zinc finger protein At1g67325-like"/>
    <property type="match status" value="1"/>
</dbReference>
<feature type="compositionally biased region" description="Basic and acidic residues" evidence="4">
    <location>
        <begin position="16"/>
        <end position="26"/>
    </location>
</feature>
<organism evidence="6 7">
    <name type="scientific">Ambrosia artemisiifolia</name>
    <name type="common">Common ragweed</name>
    <dbReference type="NCBI Taxonomy" id="4212"/>
    <lineage>
        <taxon>Eukaryota</taxon>
        <taxon>Viridiplantae</taxon>
        <taxon>Streptophyta</taxon>
        <taxon>Embryophyta</taxon>
        <taxon>Tracheophyta</taxon>
        <taxon>Spermatophyta</taxon>
        <taxon>Magnoliopsida</taxon>
        <taxon>eudicotyledons</taxon>
        <taxon>Gunneridae</taxon>
        <taxon>Pentapetalae</taxon>
        <taxon>asterids</taxon>
        <taxon>campanulids</taxon>
        <taxon>Asterales</taxon>
        <taxon>Asteraceae</taxon>
        <taxon>Asteroideae</taxon>
        <taxon>Heliantheae alliance</taxon>
        <taxon>Heliantheae</taxon>
        <taxon>Ambrosia</taxon>
    </lineage>
</organism>
<evidence type="ECO:0000256" key="2">
    <source>
        <dbReference type="ARBA" id="ARBA00022771"/>
    </source>
</evidence>
<comment type="caution">
    <text evidence="6">The sequence shown here is derived from an EMBL/GenBank/DDBJ whole genome shotgun (WGS) entry which is preliminary data.</text>
</comment>